<keyword evidence="1" id="KW-0560">Oxidoreductase</keyword>
<dbReference type="AlphaFoldDB" id="A0A840HV62"/>
<reference evidence="3 4" key="1">
    <citation type="submission" date="2020-08" db="EMBL/GenBank/DDBJ databases">
        <title>Genomic Encyclopedia of Type Strains, Phase IV (KMG-IV): sequencing the most valuable type-strain genomes for metagenomic binning, comparative biology and taxonomic classification.</title>
        <authorList>
            <person name="Goeker M."/>
        </authorList>
    </citation>
    <scope>NUCLEOTIDE SEQUENCE [LARGE SCALE GENOMIC DNA]</scope>
    <source>
        <strain evidence="3 4">DSM 7465</strain>
    </source>
</reference>
<dbReference type="InterPro" id="IPR045010">
    <property type="entry name" value="MDR_fam"/>
</dbReference>
<feature type="domain" description="Enoyl reductase (ER)" evidence="2">
    <location>
        <begin position="19"/>
        <end position="335"/>
    </location>
</feature>
<dbReference type="InterPro" id="IPR011032">
    <property type="entry name" value="GroES-like_sf"/>
</dbReference>
<dbReference type="EMBL" id="JACHOV010000006">
    <property type="protein sequence ID" value="MBB4641571.1"/>
    <property type="molecule type" value="Genomic_DNA"/>
</dbReference>
<accession>A0A840HV62</accession>
<dbReference type="InterPro" id="IPR036291">
    <property type="entry name" value="NAD(P)-bd_dom_sf"/>
</dbReference>
<dbReference type="PANTHER" id="PTHR43205">
    <property type="entry name" value="PROSTAGLANDIN REDUCTASE"/>
    <property type="match status" value="1"/>
</dbReference>
<evidence type="ECO:0000256" key="1">
    <source>
        <dbReference type="ARBA" id="ARBA00023002"/>
    </source>
</evidence>
<name>A0A840HV62_9SPHN</name>
<dbReference type="SUPFAM" id="SSF50129">
    <property type="entry name" value="GroES-like"/>
    <property type="match status" value="2"/>
</dbReference>
<evidence type="ECO:0000259" key="2">
    <source>
        <dbReference type="SMART" id="SM00829"/>
    </source>
</evidence>
<dbReference type="InterPro" id="IPR020843">
    <property type="entry name" value="ER"/>
</dbReference>
<dbReference type="InterPro" id="IPR013149">
    <property type="entry name" value="ADH-like_C"/>
</dbReference>
<gene>
    <name evidence="3" type="ORF">HNQ99_001880</name>
</gene>
<dbReference type="Pfam" id="PF16884">
    <property type="entry name" value="ADH_N_2"/>
    <property type="match status" value="1"/>
</dbReference>
<dbReference type="Proteomes" id="UP000575068">
    <property type="component" value="Unassembled WGS sequence"/>
</dbReference>
<dbReference type="RefSeq" id="WP_184475374.1">
    <property type="nucleotide sequence ID" value="NZ_JACHOV010000006.1"/>
</dbReference>
<dbReference type="GO" id="GO:0016628">
    <property type="term" value="F:oxidoreductase activity, acting on the CH-CH group of donors, NAD or NADP as acceptor"/>
    <property type="evidence" value="ECO:0007669"/>
    <property type="project" value="InterPro"/>
</dbReference>
<proteinExistence type="predicted"/>
<organism evidence="3 4">
    <name type="scientific">Rhizorhapis suberifaciens</name>
    <name type="common">corky root of lettuce</name>
    <dbReference type="NCBI Taxonomy" id="13656"/>
    <lineage>
        <taxon>Bacteria</taxon>
        <taxon>Pseudomonadati</taxon>
        <taxon>Pseudomonadota</taxon>
        <taxon>Alphaproteobacteria</taxon>
        <taxon>Sphingomonadales</taxon>
        <taxon>Sphingomonadaceae</taxon>
        <taxon>Rhizorhapis</taxon>
    </lineage>
</organism>
<dbReference type="Gene3D" id="3.90.180.10">
    <property type="entry name" value="Medium-chain alcohol dehydrogenases, catalytic domain"/>
    <property type="match status" value="1"/>
</dbReference>
<protein>
    <submittedName>
        <fullName evidence="3">NADPH-dependent curcumin reductase CurA</fullName>
    </submittedName>
</protein>
<dbReference type="InterPro" id="IPR041694">
    <property type="entry name" value="ADH_N_2"/>
</dbReference>
<sequence>MPEAQPQRIVLASRPTGEATTDNFRLEPMPMPVPGDGEILVRGDYLSLDPYMRGRMDDRKSYAPSVQIDQTMTGEAVGMVLRSNAPGFAEGDMVAAHTGWATHAAVPAAQARKIDTQVAPASTYLGALGMPGFTAYSGLKEIGRPKAGETLVVAAASGPVGSMVGQLAKAAGARTVGIAGGPAKCQSLLDDFGFDVALDHYAEDFEARLSAACPDGIDVYFENVGGRVLAAVLPLLNQFARVPVCGLVAHYSGQSAGAPDQFLAFMRDILIKSITFRGFINSDLMEYYPAFLEEVGAGIANGAIRYREDVVAGLAQAPDAFIGMLKGSNFGKLLVKLR</sequence>
<dbReference type="CDD" id="cd05288">
    <property type="entry name" value="PGDH"/>
    <property type="match status" value="1"/>
</dbReference>
<comment type="caution">
    <text evidence="3">The sequence shown here is derived from an EMBL/GenBank/DDBJ whole genome shotgun (WGS) entry which is preliminary data.</text>
</comment>
<keyword evidence="4" id="KW-1185">Reference proteome</keyword>
<dbReference type="Gene3D" id="3.40.50.720">
    <property type="entry name" value="NAD(P)-binding Rossmann-like Domain"/>
    <property type="match status" value="1"/>
</dbReference>
<evidence type="ECO:0000313" key="4">
    <source>
        <dbReference type="Proteomes" id="UP000575068"/>
    </source>
</evidence>
<dbReference type="SUPFAM" id="SSF51735">
    <property type="entry name" value="NAD(P)-binding Rossmann-fold domains"/>
    <property type="match status" value="1"/>
</dbReference>
<dbReference type="SMART" id="SM00829">
    <property type="entry name" value="PKS_ER"/>
    <property type="match status" value="1"/>
</dbReference>
<dbReference type="PANTHER" id="PTHR43205:SF7">
    <property type="entry name" value="PROSTAGLANDIN REDUCTASE 1"/>
    <property type="match status" value="1"/>
</dbReference>
<dbReference type="Pfam" id="PF00107">
    <property type="entry name" value="ADH_zinc_N"/>
    <property type="match status" value="1"/>
</dbReference>
<evidence type="ECO:0000313" key="3">
    <source>
        <dbReference type="EMBL" id="MBB4641571.1"/>
    </source>
</evidence>
<dbReference type="FunFam" id="3.40.50.720:FF:000121">
    <property type="entry name" value="Prostaglandin reductase 2"/>
    <property type="match status" value="1"/>
</dbReference>